<comment type="caution">
    <text evidence="1">The sequence shown here is derived from an EMBL/GenBank/DDBJ whole genome shotgun (WGS) entry which is preliminary data.</text>
</comment>
<evidence type="ECO:0000313" key="2">
    <source>
        <dbReference type="Proteomes" id="UP000229307"/>
    </source>
</evidence>
<evidence type="ECO:0000313" key="1">
    <source>
        <dbReference type="EMBL" id="PIZ17755.1"/>
    </source>
</evidence>
<name>A0A2M7SDZ6_9BACT</name>
<proteinExistence type="predicted"/>
<reference evidence="2" key="1">
    <citation type="submission" date="2017-09" db="EMBL/GenBank/DDBJ databases">
        <title>Depth-based differentiation of microbial function through sediment-hosted aquifers and enrichment of novel symbionts in the deep terrestrial subsurface.</title>
        <authorList>
            <person name="Probst A.J."/>
            <person name="Ladd B."/>
            <person name="Jarett J.K."/>
            <person name="Geller-Mcgrath D.E."/>
            <person name="Sieber C.M.K."/>
            <person name="Emerson J.B."/>
            <person name="Anantharaman K."/>
            <person name="Thomas B.C."/>
            <person name="Malmstrom R."/>
            <person name="Stieglmeier M."/>
            <person name="Klingl A."/>
            <person name="Woyke T."/>
            <person name="Ryan C.M."/>
            <person name="Banfield J.F."/>
        </authorList>
    </citation>
    <scope>NUCLEOTIDE SEQUENCE [LARGE SCALE GENOMIC DNA]</scope>
</reference>
<dbReference type="EMBL" id="PFMR01000086">
    <property type="protein sequence ID" value="PIZ17755.1"/>
    <property type="molecule type" value="Genomic_DNA"/>
</dbReference>
<organism evidence="1 2">
    <name type="scientific">Candidatus Desantisbacteria bacterium CG_4_10_14_0_8_um_filter_48_22</name>
    <dbReference type="NCBI Taxonomy" id="1974543"/>
    <lineage>
        <taxon>Bacteria</taxon>
        <taxon>Candidatus Desantisiibacteriota</taxon>
    </lineage>
</organism>
<accession>A0A2M7SDZ6</accession>
<protein>
    <submittedName>
        <fullName evidence="1">Uncharacterized protein</fullName>
    </submittedName>
</protein>
<dbReference type="AlphaFoldDB" id="A0A2M7SDZ6"/>
<sequence length="206" mass="21702">MKRLLAAVAVAGVLGLGFSGNVSGFALGASHAVLGSAGGIGSMTGMWQIEILMGSLRIVPGWCVDSEGRIKMTPVTVGFQTRIKQKFISPFIGIDLKYYKETNTKDELFNDVLPFLIGSGKEAITILESYGLGAGKTVLWGVEAKAGIEIGIDEALCVYCGLGYGYTMMSTDIAGSDVTFGLGNVTFETGLRIYVVPRKKIAGGSK</sequence>
<gene>
    <name evidence="1" type="ORF">COY52_02825</name>
</gene>
<dbReference type="Proteomes" id="UP000229307">
    <property type="component" value="Unassembled WGS sequence"/>
</dbReference>